<feature type="domain" description="Peptidase S1" evidence="9">
    <location>
        <begin position="43"/>
        <end position="276"/>
    </location>
</feature>
<gene>
    <name evidence="10" type="ORF">PHYSODRAFT_248097</name>
</gene>
<evidence type="ECO:0000259" key="9">
    <source>
        <dbReference type="PROSITE" id="PS50240"/>
    </source>
</evidence>
<keyword evidence="10" id="KW-0378">Hydrolase</keyword>
<evidence type="ECO:0000256" key="7">
    <source>
        <dbReference type="ARBA" id="ARBA00023180"/>
    </source>
</evidence>
<keyword evidence="7" id="KW-0325">Glycoprotein</keyword>
<dbReference type="FunFam" id="2.40.10.10:FF:000156">
    <property type="entry name" value="MIP06385p"/>
    <property type="match status" value="1"/>
</dbReference>
<dbReference type="GO" id="GO:0006508">
    <property type="term" value="P:proteolysis"/>
    <property type="evidence" value="ECO:0007669"/>
    <property type="project" value="UniProtKB-KW"/>
</dbReference>
<dbReference type="AlphaFoldDB" id="G5AEJ6"/>
<proteinExistence type="inferred from homology"/>
<evidence type="ECO:0000313" key="10">
    <source>
        <dbReference type="EMBL" id="EGZ06598.1"/>
    </source>
</evidence>
<dbReference type="GO" id="GO:0005576">
    <property type="term" value="C:extracellular region"/>
    <property type="evidence" value="ECO:0007669"/>
    <property type="project" value="UniProtKB-SubCell"/>
</dbReference>
<protein>
    <submittedName>
        <fullName evidence="10">Serine protease trypsin-like protein</fullName>
    </submittedName>
</protein>
<evidence type="ECO:0000256" key="4">
    <source>
        <dbReference type="ARBA" id="ARBA00022729"/>
    </source>
</evidence>
<dbReference type="InterPro" id="IPR050430">
    <property type="entry name" value="Peptidase_S1"/>
</dbReference>
<evidence type="ECO:0000256" key="8">
    <source>
        <dbReference type="SAM" id="SignalP"/>
    </source>
</evidence>
<dbReference type="InterPro" id="IPR001254">
    <property type="entry name" value="Trypsin_dom"/>
</dbReference>
<dbReference type="InterPro" id="IPR001314">
    <property type="entry name" value="Peptidase_S1A"/>
</dbReference>
<dbReference type="PANTHER" id="PTHR24276">
    <property type="entry name" value="POLYSERASE-RELATED"/>
    <property type="match status" value="1"/>
</dbReference>
<feature type="signal peptide" evidence="8">
    <location>
        <begin position="1"/>
        <end position="18"/>
    </location>
</feature>
<dbReference type="PANTHER" id="PTHR24276:SF98">
    <property type="entry name" value="FI18310P1-RELATED"/>
    <property type="match status" value="1"/>
</dbReference>
<dbReference type="Gene3D" id="2.40.10.10">
    <property type="entry name" value="Trypsin-like serine proteases"/>
    <property type="match status" value="1"/>
</dbReference>
<sequence length="295" mass="31189">MKLVSAVFAVASVALVFGSLPTGAQDGSSYSNVSVSDLIPSNISSGTIGTSLQPANSTVPIGTKTYVASLRVNATHNNFCAATLITPKHLLTGGACVGGNIRYASIGSHYNNGTEDGEQIKVVGILSHPNNSESSQYSYDYVVLELQKPSSFKPIALGAADGSDIKVGETVTKLGWYNTGGADQHAHELQRADVQLISNEECSKQTFVDDTLMCSRAVGNEPSCTGDYGGPLIVERPEGDVLVGSVSWGADCKKAGYPSYYSRLPVGLDWIQSIVKGECYHREIVADRLATPYSL</sequence>
<dbReference type="SMART" id="SM00020">
    <property type="entry name" value="Tryp_SPc"/>
    <property type="match status" value="1"/>
</dbReference>
<dbReference type="SMR" id="G5AEJ6"/>
<dbReference type="CDD" id="cd00190">
    <property type="entry name" value="Tryp_SPc"/>
    <property type="match status" value="1"/>
</dbReference>
<dbReference type="GO" id="GO:0004252">
    <property type="term" value="F:serine-type endopeptidase activity"/>
    <property type="evidence" value="ECO:0007669"/>
    <property type="project" value="InterPro"/>
</dbReference>
<comment type="similarity">
    <text evidence="2">Belongs to the peptidase S1 family.</text>
</comment>
<dbReference type="PRINTS" id="PR00722">
    <property type="entry name" value="CHYMOTRYPSIN"/>
</dbReference>
<organism evidence="10 11">
    <name type="scientific">Phytophthora sojae (strain P6497)</name>
    <name type="common">Soybean stem and root rot agent</name>
    <name type="synonym">Phytophthora megasperma f. sp. glycines</name>
    <dbReference type="NCBI Taxonomy" id="1094619"/>
    <lineage>
        <taxon>Eukaryota</taxon>
        <taxon>Sar</taxon>
        <taxon>Stramenopiles</taxon>
        <taxon>Oomycota</taxon>
        <taxon>Peronosporomycetes</taxon>
        <taxon>Peronosporales</taxon>
        <taxon>Peronosporaceae</taxon>
        <taxon>Phytophthora</taxon>
    </lineage>
</organism>
<dbReference type="GeneID" id="20637792"/>
<keyword evidence="5" id="KW-0843">Virulence</keyword>
<dbReference type="STRING" id="1094619.G5AEJ6"/>
<dbReference type="EMBL" id="JH159164">
    <property type="protein sequence ID" value="EGZ06598.1"/>
    <property type="molecule type" value="Genomic_DNA"/>
</dbReference>
<keyword evidence="6" id="KW-1015">Disulfide bond</keyword>
<evidence type="ECO:0000313" key="11">
    <source>
        <dbReference type="Proteomes" id="UP000002640"/>
    </source>
</evidence>
<feature type="chain" id="PRO_5003473464" evidence="8">
    <location>
        <begin position="19"/>
        <end position="295"/>
    </location>
</feature>
<keyword evidence="3" id="KW-0964">Secreted</keyword>
<evidence type="ECO:0000256" key="3">
    <source>
        <dbReference type="ARBA" id="ARBA00022525"/>
    </source>
</evidence>
<evidence type="ECO:0000256" key="5">
    <source>
        <dbReference type="ARBA" id="ARBA00023026"/>
    </source>
</evidence>
<dbReference type="InterPro" id="IPR043504">
    <property type="entry name" value="Peptidase_S1_PA_chymotrypsin"/>
</dbReference>
<evidence type="ECO:0000256" key="6">
    <source>
        <dbReference type="ARBA" id="ARBA00023157"/>
    </source>
</evidence>
<evidence type="ECO:0000256" key="1">
    <source>
        <dbReference type="ARBA" id="ARBA00004613"/>
    </source>
</evidence>
<accession>G5AEJ6</accession>
<comment type="subcellular location">
    <subcellularLocation>
        <location evidence="1">Secreted</location>
    </subcellularLocation>
</comment>
<evidence type="ECO:0000256" key="2">
    <source>
        <dbReference type="ARBA" id="ARBA00007664"/>
    </source>
</evidence>
<reference evidence="10 11" key="1">
    <citation type="journal article" date="2006" name="Science">
        <title>Phytophthora genome sequences uncover evolutionary origins and mechanisms of pathogenesis.</title>
        <authorList>
            <person name="Tyler B.M."/>
            <person name="Tripathy S."/>
            <person name="Zhang X."/>
            <person name="Dehal P."/>
            <person name="Jiang R.H."/>
            <person name="Aerts A."/>
            <person name="Arredondo F.D."/>
            <person name="Baxter L."/>
            <person name="Bensasson D."/>
            <person name="Beynon J.L."/>
            <person name="Chapman J."/>
            <person name="Damasceno C.M."/>
            <person name="Dorrance A.E."/>
            <person name="Dou D."/>
            <person name="Dickerman A.W."/>
            <person name="Dubchak I.L."/>
            <person name="Garbelotto M."/>
            <person name="Gijzen M."/>
            <person name="Gordon S.G."/>
            <person name="Govers F."/>
            <person name="Grunwald N.J."/>
            <person name="Huang W."/>
            <person name="Ivors K.L."/>
            <person name="Jones R.W."/>
            <person name="Kamoun S."/>
            <person name="Krampis K."/>
            <person name="Lamour K.H."/>
            <person name="Lee M.K."/>
            <person name="McDonald W.H."/>
            <person name="Medina M."/>
            <person name="Meijer H.J."/>
            <person name="Nordberg E.K."/>
            <person name="Maclean D.J."/>
            <person name="Ospina-Giraldo M.D."/>
            <person name="Morris P.F."/>
            <person name="Phuntumart V."/>
            <person name="Putnam N.H."/>
            <person name="Rash S."/>
            <person name="Rose J.K."/>
            <person name="Sakihama Y."/>
            <person name="Salamov A.A."/>
            <person name="Savidor A."/>
            <person name="Scheuring C.F."/>
            <person name="Smith B.M."/>
            <person name="Sobral B.W."/>
            <person name="Terry A."/>
            <person name="Torto-Alalibo T.A."/>
            <person name="Win J."/>
            <person name="Xu Z."/>
            <person name="Zhang H."/>
            <person name="Grigoriev I.V."/>
            <person name="Rokhsar D.S."/>
            <person name="Boore J.L."/>
        </authorList>
    </citation>
    <scope>NUCLEOTIDE SEQUENCE [LARGE SCALE GENOMIC DNA]</scope>
    <source>
        <strain evidence="10 11">P6497</strain>
    </source>
</reference>
<name>G5AEJ6_PHYSP</name>
<keyword evidence="10" id="KW-0645">Protease</keyword>
<dbReference type="OMA" id="INNCSAT"/>
<dbReference type="InterPro" id="IPR009003">
    <property type="entry name" value="Peptidase_S1_PA"/>
</dbReference>
<keyword evidence="4 8" id="KW-0732">Signal</keyword>
<dbReference type="Proteomes" id="UP000002640">
    <property type="component" value="Unassembled WGS sequence"/>
</dbReference>
<dbReference type="KEGG" id="psoj:PHYSODRAFT_248097"/>
<dbReference type="Pfam" id="PF00089">
    <property type="entry name" value="Trypsin"/>
    <property type="match status" value="1"/>
</dbReference>
<dbReference type="RefSeq" id="XP_009538495.1">
    <property type="nucleotide sequence ID" value="XM_009540200.1"/>
</dbReference>
<dbReference type="PROSITE" id="PS50240">
    <property type="entry name" value="TRYPSIN_DOM"/>
    <property type="match status" value="1"/>
</dbReference>
<dbReference type="InParanoid" id="G5AEJ6"/>
<keyword evidence="11" id="KW-1185">Reference proteome</keyword>
<dbReference type="SUPFAM" id="SSF50494">
    <property type="entry name" value="Trypsin-like serine proteases"/>
    <property type="match status" value="1"/>
</dbReference>